<evidence type="ECO:0000313" key="3">
    <source>
        <dbReference type="EMBL" id="KAF7315428.1"/>
    </source>
</evidence>
<comment type="caution">
    <text evidence="3">The sequence shown here is derived from an EMBL/GenBank/DDBJ whole genome shotgun (WGS) entry which is preliminary data.</text>
</comment>
<feature type="region of interest" description="Disordered" evidence="1">
    <location>
        <begin position="1"/>
        <end position="29"/>
    </location>
</feature>
<dbReference type="RefSeq" id="XP_037225451.1">
    <property type="nucleotide sequence ID" value="XM_037357541.1"/>
</dbReference>
<accession>A0A8H6TD01</accession>
<dbReference type="InterPro" id="IPR053185">
    <property type="entry name" value="SET_domain_protein"/>
</dbReference>
<evidence type="ECO:0000256" key="1">
    <source>
        <dbReference type="SAM" id="MobiDB-lite"/>
    </source>
</evidence>
<evidence type="ECO:0000259" key="2">
    <source>
        <dbReference type="PROSITE" id="PS50280"/>
    </source>
</evidence>
<dbReference type="PANTHER" id="PTHR47332:SF4">
    <property type="entry name" value="SET DOMAIN-CONTAINING PROTEIN 5"/>
    <property type="match status" value="1"/>
</dbReference>
<dbReference type="Pfam" id="PF00856">
    <property type="entry name" value="SET"/>
    <property type="match status" value="1"/>
</dbReference>
<protein>
    <submittedName>
        <fullName evidence="3">SET domain-containing protein</fullName>
    </submittedName>
</protein>
<dbReference type="PANTHER" id="PTHR47332">
    <property type="entry name" value="SET DOMAIN-CONTAINING PROTEIN 5"/>
    <property type="match status" value="1"/>
</dbReference>
<dbReference type="Gene3D" id="2.170.270.10">
    <property type="entry name" value="SET domain"/>
    <property type="match status" value="1"/>
</dbReference>
<keyword evidence="4" id="KW-1185">Reference proteome</keyword>
<feature type="domain" description="SET" evidence="2">
    <location>
        <begin position="108"/>
        <end position="264"/>
    </location>
</feature>
<gene>
    <name evidence="3" type="ORF">MIND_00057600</name>
</gene>
<reference evidence="3" key="1">
    <citation type="submission" date="2020-05" db="EMBL/GenBank/DDBJ databases">
        <title>Mycena genomes resolve the evolution of fungal bioluminescence.</title>
        <authorList>
            <person name="Tsai I.J."/>
        </authorList>
    </citation>
    <scope>NUCLEOTIDE SEQUENCE</scope>
    <source>
        <strain evidence="3">171206Taipei</strain>
    </source>
</reference>
<dbReference type="SMART" id="SM00317">
    <property type="entry name" value="SET"/>
    <property type="match status" value="1"/>
</dbReference>
<dbReference type="OrthoDB" id="265717at2759"/>
<organism evidence="3 4">
    <name type="scientific">Mycena indigotica</name>
    <dbReference type="NCBI Taxonomy" id="2126181"/>
    <lineage>
        <taxon>Eukaryota</taxon>
        <taxon>Fungi</taxon>
        <taxon>Dikarya</taxon>
        <taxon>Basidiomycota</taxon>
        <taxon>Agaricomycotina</taxon>
        <taxon>Agaricomycetes</taxon>
        <taxon>Agaricomycetidae</taxon>
        <taxon>Agaricales</taxon>
        <taxon>Marasmiineae</taxon>
        <taxon>Mycenaceae</taxon>
        <taxon>Mycena</taxon>
    </lineage>
</organism>
<name>A0A8H6TD01_9AGAR</name>
<dbReference type="InterPro" id="IPR001214">
    <property type="entry name" value="SET_dom"/>
</dbReference>
<evidence type="ECO:0000313" key="4">
    <source>
        <dbReference type="Proteomes" id="UP000636479"/>
    </source>
</evidence>
<dbReference type="GeneID" id="59340057"/>
<sequence>MSAQRRSLHHKDALYSPYTRKTSRKPKLEHVDRPLFDSDQTFAPFIDCSSSHLPHTKSIRADGLGHTQRLLFKNIKIGANEISTLLDKAVLDLLPIDHFSSPLTLSSEAIEFRSTNSSRGVGAFSVCPIPSATLIHVEYPVTVVQNTLVLLDLSSSEVYRELFRRVPQRLLPALMSLCNSQPASSKLDPEEAILRTNAIGISLPLPKSFGADSTGHNAVFLQASRFNHSCAPNATARFDPESFTLTVHALRPIKKGEELFISYIDLTSPSMATRDTRRAELLHLYHFSCCCAICSLSDVSESDTRRLRINQTSQSDIFAPFSAWYSNPNRTRQGLDSVMTFYLKATNDMAKEGLVYRFRYYLHLILLAGCYAAIKDTRNFRSWLGKARDVANSSYLASKEAEKLFHYIMNPTTFPAWGRAT</sequence>
<dbReference type="PROSITE" id="PS50280">
    <property type="entry name" value="SET"/>
    <property type="match status" value="1"/>
</dbReference>
<dbReference type="AlphaFoldDB" id="A0A8H6TD01"/>
<dbReference type="CDD" id="cd20071">
    <property type="entry name" value="SET_SMYD"/>
    <property type="match status" value="1"/>
</dbReference>
<dbReference type="InterPro" id="IPR046341">
    <property type="entry name" value="SET_dom_sf"/>
</dbReference>
<dbReference type="Proteomes" id="UP000636479">
    <property type="component" value="Unassembled WGS sequence"/>
</dbReference>
<dbReference type="SUPFAM" id="SSF82199">
    <property type="entry name" value="SET domain"/>
    <property type="match status" value="1"/>
</dbReference>
<dbReference type="EMBL" id="JACAZF010000001">
    <property type="protein sequence ID" value="KAF7315428.1"/>
    <property type="molecule type" value="Genomic_DNA"/>
</dbReference>
<proteinExistence type="predicted"/>